<keyword evidence="3" id="KW-1003">Cell membrane</keyword>
<evidence type="ECO:0000256" key="1">
    <source>
        <dbReference type="ARBA" id="ARBA00004651"/>
    </source>
</evidence>
<evidence type="ECO:0000313" key="11">
    <source>
        <dbReference type="EMBL" id="VUC26449.1"/>
    </source>
</evidence>
<gene>
    <name evidence="11" type="ORF">CLO192961_LOCUS189269</name>
</gene>
<keyword evidence="4 9" id="KW-0812">Transmembrane</keyword>
<evidence type="ECO:0000256" key="6">
    <source>
        <dbReference type="ARBA" id="ARBA00023136"/>
    </source>
</evidence>
<dbReference type="Pfam" id="PF07690">
    <property type="entry name" value="MFS_1"/>
    <property type="match status" value="1"/>
</dbReference>
<dbReference type="InterPro" id="IPR036259">
    <property type="entry name" value="MFS_trans_sf"/>
</dbReference>
<dbReference type="Gene3D" id="1.20.1250.20">
    <property type="entry name" value="MFS general substrate transporter like domains"/>
    <property type="match status" value="1"/>
</dbReference>
<keyword evidence="5 9" id="KW-1133">Transmembrane helix</keyword>
<keyword evidence="6 9" id="KW-0472">Membrane</keyword>
<evidence type="ECO:0000256" key="2">
    <source>
        <dbReference type="ARBA" id="ARBA00022448"/>
    </source>
</evidence>
<reference evidence="11 12" key="1">
    <citation type="submission" date="2019-06" db="EMBL/GenBank/DDBJ databases">
        <authorList>
            <person name="Broberg M."/>
        </authorList>
    </citation>
    <scope>NUCLEOTIDE SEQUENCE [LARGE SCALE GENOMIC DNA]</scope>
</reference>
<evidence type="ECO:0000313" key="12">
    <source>
        <dbReference type="Proteomes" id="UP000766486"/>
    </source>
</evidence>
<dbReference type="InterPro" id="IPR020846">
    <property type="entry name" value="MFS_dom"/>
</dbReference>
<dbReference type="PANTHER" id="PTHR23502:SF186">
    <property type="entry name" value="MAJOR FACILITATOR SUPERFAMILY (MFS) PROFILE DOMAIN-CONTAINING PROTEIN"/>
    <property type="match status" value="1"/>
</dbReference>
<feature type="domain" description="Major facilitator superfamily (MFS) profile" evidence="10">
    <location>
        <begin position="89"/>
        <end position="516"/>
    </location>
</feature>
<comment type="caution">
    <text evidence="11">The sequence shown here is derived from an EMBL/GenBank/DDBJ whole genome shotgun (WGS) entry which is preliminary data.</text>
</comment>
<feature type="transmembrane region" description="Helical" evidence="9">
    <location>
        <begin position="214"/>
        <end position="235"/>
    </location>
</feature>
<dbReference type="PANTHER" id="PTHR23502">
    <property type="entry name" value="MAJOR FACILITATOR SUPERFAMILY"/>
    <property type="match status" value="1"/>
</dbReference>
<accession>A0ABY6U996</accession>
<dbReference type="PROSITE" id="PS50850">
    <property type="entry name" value="MFS"/>
    <property type="match status" value="1"/>
</dbReference>
<comment type="similarity">
    <text evidence="7">Belongs to the major facilitator superfamily. DHA1 family. Polyamines/proton antiporter (TC 2.A.1.2.16) subfamily.</text>
</comment>
<evidence type="ECO:0000256" key="3">
    <source>
        <dbReference type="ARBA" id="ARBA00022475"/>
    </source>
</evidence>
<feature type="transmembrane region" description="Helical" evidence="9">
    <location>
        <begin position="424"/>
        <end position="448"/>
    </location>
</feature>
<feature type="transmembrane region" description="Helical" evidence="9">
    <location>
        <begin position="87"/>
        <end position="104"/>
    </location>
</feature>
<feature type="transmembrane region" description="Helical" evidence="9">
    <location>
        <begin position="399"/>
        <end position="418"/>
    </location>
</feature>
<comment type="subcellular location">
    <subcellularLocation>
        <location evidence="1">Cell membrane</location>
        <topology evidence="1">Multi-pass membrane protein</topology>
    </subcellularLocation>
</comment>
<evidence type="ECO:0000256" key="5">
    <source>
        <dbReference type="ARBA" id="ARBA00022989"/>
    </source>
</evidence>
<dbReference type="SUPFAM" id="SSF103473">
    <property type="entry name" value="MFS general substrate transporter"/>
    <property type="match status" value="1"/>
</dbReference>
<evidence type="ECO:0000256" key="7">
    <source>
        <dbReference type="ARBA" id="ARBA00038459"/>
    </source>
</evidence>
<protein>
    <recommendedName>
        <fullName evidence="10">Major facilitator superfamily (MFS) profile domain-containing protein</fullName>
    </recommendedName>
</protein>
<dbReference type="CDD" id="cd17323">
    <property type="entry name" value="MFS_Tpo1_MDR_like"/>
    <property type="match status" value="1"/>
</dbReference>
<feature type="transmembrane region" description="Helical" evidence="9">
    <location>
        <begin position="492"/>
        <end position="512"/>
    </location>
</feature>
<feature type="transmembrane region" description="Helical" evidence="9">
    <location>
        <begin position="320"/>
        <end position="346"/>
    </location>
</feature>
<keyword evidence="12" id="KW-1185">Reference proteome</keyword>
<organism evidence="11 12">
    <name type="scientific">Bionectria ochroleuca</name>
    <name type="common">Gliocladium roseum</name>
    <dbReference type="NCBI Taxonomy" id="29856"/>
    <lineage>
        <taxon>Eukaryota</taxon>
        <taxon>Fungi</taxon>
        <taxon>Dikarya</taxon>
        <taxon>Ascomycota</taxon>
        <taxon>Pezizomycotina</taxon>
        <taxon>Sordariomycetes</taxon>
        <taxon>Hypocreomycetidae</taxon>
        <taxon>Hypocreales</taxon>
        <taxon>Bionectriaceae</taxon>
        <taxon>Clonostachys</taxon>
    </lineage>
</organism>
<dbReference type="EMBL" id="CABFNS010000749">
    <property type="protein sequence ID" value="VUC26449.1"/>
    <property type="molecule type" value="Genomic_DNA"/>
</dbReference>
<feature type="transmembrane region" description="Helical" evidence="9">
    <location>
        <begin position="155"/>
        <end position="174"/>
    </location>
</feature>
<proteinExistence type="inferred from homology"/>
<sequence>MAPTAEAPISSSSSSSSATATDADVESQRAVSDRHSYFRTLIDQAGITQAVLDHKYAGEGTTESPFQVEFIPNDQHDPTTFSQSRKWFITLVQAMATLSVAFASSAYSGDVTGVIREFHVSTEVAILGVSMFVLGFAIGPLIWAPLSELYGRQRLFFFTYMGLTAFNAGAAGAPNIAGLIVMRFFAGSFGSAPLTNAGGVIADMFSAKERGIATSIFAMAPFLGPSLGPIAGGFLGQAAGWRWVEGLMAVFCGLVWIVSTFSYPETYTPVLLKVRAAALSKKTGKVYVSKLDAGKPIKTLRQQFAVALSRPWVLLFKEPIVLLTSLYMAIIYGTMYLCFAAFPIVFQQGRGWKPGVGGLAFIGLAVGMTIATAGSILDNKRYVRIAIAHGGAAPPEARLPPAILGSILIPVGMFWFAWTNGPEIHWAVSIVGSGVFGTGIVLVFLSLMTYLVDSYVIFAASVLAANSVLRSLFGAVFPLFTTYMYQDLGIHWASSIPAFLAVACVPFPFLFWKYGDKIRMKCEFASEAAEVLARMRATHQPVDEDEAMEEVVRHRTNATNASAASRRQ</sequence>
<dbReference type="Proteomes" id="UP000766486">
    <property type="component" value="Unassembled WGS sequence"/>
</dbReference>
<evidence type="ECO:0000256" key="8">
    <source>
        <dbReference type="SAM" id="MobiDB-lite"/>
    </source>
</evidence>
<feature type="region of interest" description="Disordered" evidence="8">
    <location>
        <begin position="1"/>
        <end position="27"/>
    </location>
</feature>
<evidence type="ECO:0000259" key="10">
    <source>
        <dbReference type="PROSITE" id="PS50850"/>
    </source>
</evidence>
<feature type="transmembrane region" description="Helical" evidence="9">
    <location>
        <begin position="241"/>
        <end position="263"/>
    </location>
</feature>
<keyword evidence="2" id="KW-0813">Transport</keyword>
<dbReference type="InterPro" id="IPR011701">
    <property type="entry name" value="MFS"/>
</dbReference>
<feature type="transmembrane region" description="Helical" evidence="9">
    <location>
        <begin position="358"/>
        <end position="378"/>
    </location>
</feature>
<name>A0ABY6U996_BIOOC</name>
<evidence type="ECO:0000256" key="9">
    <source>
        <dbReference type="SAM" id="Phobius"/>
    </source>
</evidence>
<evidence type="ECO:0000256" key="4">
    <source>
        <dbReference type="ARBA" id="ARBA00022692"/>
    </source>
</evidence>
<feature type="transmembrane region" description="Helical" evidence="9">
    <location>
        <begin position="124"/>
        <end position="143"/>
    </location>
</feature>